<name>A0A2B9EFB3_BACCE</name>
<dbReference type="AlphaFoldDB" id="A0A2B9EFB3"/>
<evidence type="ECO:0000313" key="2">
    <source>
        <dbReference type="Proteomes" id="UP000222054"/>
    </source>
</evidence>
<dbReference type="EMBL" id="NUHO01000001">
    <property type="protein sequence ID" value="PGM98527.1"/>
    <property type="molecule type" value="Genomic_DNA"/>
</dbReference>
<reference evidence="1 2" key="1">
    <citation type="submission" date="2017-09" db="EMBL/GenBank/DDBJ databases">
        <title>Large-scale bioinformatics analysis of Bacillus genomes uncovers conserved roles of natural products in bacterial physiology.</title>
        <authorList>
            <consortium name="Agbiome Team Llc"/>
            <person name="Bleich R.M."/>
            <person name="Grubbs K.J."/>
            <person name="Santa Maria K.C."/>
            <person name="Allen S.E."/>
            <person name="Farag S."/>
            <person name="Shank E.A."/>
            <person name="Bowers A."/>
        </authorList>
    </citation>
    <scope>NUCLEOTIDE SEQUENCE [LARGE SCALE GENOMIC DNA]</scope>
    <source>
        <strain evidence="1 2">AFS053130</strain>
    </source>
</reference>
<evidence type="ECO:0000313" key="1">
    <source>
        <dbReference type="EMBL" id="PGM98527.1"/>
    </source>
</evidence>
<accession>A0A2B9EFB3</accession>
<dbReference type="Proteomes" id="UP000222054">
    <property type="component" value="Unassembled WGS sequence"/>
</dbReference>
<proteinExistence type="predicted"/>
<organism evidence="1 2">
    <name type="scientific">Bacillus cereus</name>
    <dbReference type="NCBI Taxonomy" id="1396"/>
    <lineage>
        <taxon>Bacteria</taxon>
        <taxon>Bacillati</taxon>
        <taxon>Bacillota</taxon>
        <taxon>Bacilli</taxon>
        <taxon>Bacillales</taxon>
        <taxon>Bacillaceae</taxon>
        <taxon>Bacillus</taxon>
        <taxon>Bacillus cereus group</taxon>
    </lineage>
</organism>
<comment type="caution">
    <text evidence="1">The sequence shown here is derived from an EMBL/GenBank/DDBJ whole genome shotgun (WGS) entry which is preliminary data.</text>
</comment>
<protein>
    <submittedName>
        <fullName evidence="1">Uncharacterized protein</fullName>
    </submittedName>
</protein>
<gene>
    <name evidence="1" type="ORF">CN958_00135</name>
</gene>
<sequence>MQTLLLLDNFFIIPYKKAITTSCDCFLFKTNTRLRFSLCPAPAARILGGFAPSSEANYASLSGAPSTSYSKRAASAFLYYIFSGADTPTIANAF</sequence>